<reference evidence="1 2" key="1">
    <citation type="submission" date="2024-09" db="EMBL/GenBank/DDBJ databases">
        <title>Genome sequencing and assembly of Phytophthora oleae, isolate VK10A, causative agent of rot of olive drupes.</title>
        <authorList>
            <person name="Conti Taguali S."/>
            <person name="Riolo M."/>
            <person name="La Spada F."/>
            <person name="Cacciola S.O."/>
            <person name="Dionisio G."/>
        </authorList>
    </citation>
    <scope>NUCLEOTIDE SEQUENCE [LARGE SCALE GENOMIC DNA]</scope>
    <source>
        <strain evidence="1 2">VK10A</strain>
    </source>
</reference>
<evidence type="ECO:0000313" key="2">
    <source>
        <dbReference type="Proteomes" id="UP001632037"/>
    </source>
</evidence>
<dbReference type="Proteomes" id="UP001632037">
    <property type="component" value="Unassembled WGS sequence"/>
</dbReference>
<organism evidence="1 2">
    <name type="scientific">Phytophthora oleae</name>
    <dbReference type="NCBI Taxonomy" id="2107226"/>
    <lineage>
        <taxon>Eukaryota</taxon>
        <taxon>Sar</taxon>
        <taxon>Stramenopiles</taxon>
        <taxon>Oomycota</taxon>
        <taxon>Peronosporomycetes</taxon>
        <taxon>Peronosporales</taxon>
        <taxon>Peronosporaceae</taxon>
        <taxon>Phytophthora</taxon>
    </lineage>
</organism>
<comment type="caution">
    <text evidence="1">The sequence shown here is derived from an EMBL/GenBank/DDBJ whole genome shotgun (WGS) entry which is preliminary data.</text>
</comment>
<gene>
    <name evidence="1" type="ORF">V7S43_007618</name>
</gene>
<dbReference type="EMBL" id="JBIMZQ010000014">
    <property type="protein sequence ID" value="KAL3667392.1"/>
    <property type="molecule type" value="Genomic_DNA"/>
</dbReference>
<proteinExistence type="predicted"/>
<sequence>MDTVVNAVDVDPASTKKAAAKQSDGDIRMQDPRQEVSNPGIVATTERFAGIISELENKIADTP</sequence>
<protein>
    <submittedName>
        <fullName evidence="1">Uncharacterized protein</fullName>
    </submittedName>
</protein>
<dbReference type="AlphaFoldDB" id="A0ABD3FLW3"/>
<accession>A0ABD3FLW3</accession>
<keyword evidence="2" id="KW-1185">Reference proteome</keyword>
<name>A0ABD3FLW3_9STRA</name>
<evidence type="ECO:0000313" key="1">
    <source>
        <dbReference type="EMBL" id="KAL3667392.1"/>
    </source>
</evidence>